<comment type="caution">
    <text evidence="4">The sequence shown here is derived from an EMBL/GenBank/DDBJ whole genome shotgun (WGS) entry which is preliminary data.</text>
</comment>
<evidence type="ECO:0000256" key="1">
    <source>
        <dbReference type="SAM" id="Phobius"/>
    </source>
</evidence>
<feature type="domain" description="LysM" evidence="2">
    <location>
        <begin position="122"/>
        <end position="163"/>
    </location>
</feature>
<proteinExistence type="predicted"/>
<dbReference type="Proteomes" id="UP000310685">
    <property type="component" value="Unassembled WGS sequence"/>
</dbReference>
<keyword evidence="1" id="KW-0812">Transmembrane</keyword>
<organism evidence="4 8">
    <name type="scientific">Wallemia mellicola</name>
    <dbReference type="NCBI Taxonomy" id="1708541"/>
    <lineage>
        <taxon>Eukaryota</taxon>
        <taxon>Fungi</taxon>
        <taxon>Dikarya</taxon>
        <taxon>Basidiomycota</taxon>
        <taxon>Wallemiomycotina</taxon>
        <taxon>Wallemiomycetes</taxon>
        <taxon>Wallemiales</taxon>
        <taxon>Wallemiaceae</taxon>
        <taxon>Wallemia</taxon>
    </lineage>
</organism>
<dbReference type="InterPro" id="IPR018392">
    <property type="entry name" value="LysM"/>
</dbReference>
<evidence type="ECO:0000313" key="9">
    <source>
        <dbReference type="Proteomes" id="UP000309601"/>
    </source>
</evidence>
<evidence type="ECO:0000313" key="4">
    <source>
        <dbReference type="EMBL" id="TIC29649.1"/>
    </source>
</evidence>
<sequence length="166" mass="19030">MSGRYTYFDSDDYRLPEGMKRVGYDSDTQQYTFRDNEVIILLYGYYIGQPGAEYGGRLTYTGPLTGNERDDDSEFIAPPINAPNSPYRPLLPFFVIVAVILLLLVKFIYSGNTSICPDDLIEYKISRGDTCWDISQTHSVALDWLQEKYNCDKLIPGTRMCLPRHN</sequence>
<accession>A0A4T0QXD4</accession>
<dbReference type="InterPro" id="IPR036779">
    <property type="entry name" value="LysM_dom_sf"/>
</dbReference>
<keyword evidence="1" id="KW-1133">Transmembrane helix</keyword>
<dbReference type="EMBL" id="SPRO01000025">
    <property type="protein sequence ID" value="TIC29649.1"/>
    <property type="molecule type" value="Genomic_DNA"/>
</dbReference>
<dbReference type="CDD" id="cd00118">
    <property type="entry name" value="LysM"/>
    <property type="match status" value="1"/>
</dbReference>
<dbReference type="SUPFAM" id="SSF54106">
    <property type="entry name" value="LysM domain"/>
    <property type="match status" value="1"/>
</dbReference>
<evidence type="ECO:0000313" key="10">
    <source>
        <dbReference type="Proteomes" id="UP000310685"/>
    </source>
</evidence>
<gene>
    <name evidence="5" type="ORF">E3Q02_01756</name>
    <name evidence="6" type="ORF">E3Q03_02104</name>
    <name evidence="4" type="ORF">E3Q10_02499</name>
    <name evidence="3" type="ORF">E3Q22_02426</name>
</gene>
<dbReference type="SMART" id="SM00257">
    <property type="entry name" value="LysM"/>
    <property type="match status" value="1"/>
</dbReference>
<dbReference type="EMBL" id="SPRV01000019">
    <property type="protein sequence ID" value="TIC66767.1"/>
    <property type="molecule type" value="Genomic_DNA"/>
</dbReference>
<protein>
    <recommendedName>
        <fullName evidence="2">LysM domain-containing protein</fullName>
    </recommendedName>
</protein>
<evidence type="ECO:0000313" key="3">
    <source>
        <dbReference type="EMBL" id="TIB78909.1"/>
    </source>
</evidence>
<evidence type="ECO:0000313" key="7">
    <source>
        <dbReference type="Proteomes" id="UP000305362"/>
    </source>
</evidence>
<keyword evidence="1" id="KW-0472">Membrane</keyword>
<evidence type="ECO:0000313" key="6">
    <source>
        <dbReference type="EMBL" id="TIC66767.1"/>
    </source>
</evidence>
<dbReference type="Proteomes" id="UP000305647">
    <property type="component" value="Unassembled WGS sequence"/>
</dbReference>
<dbReference type="OrthoDB" id="2107166at2759"/>
<dbReference type="Gene3D" id="3.10.350.10">
    <property type="entry name" value="LysM domain"/>
    <property type="match status" value="1"/>
</dbReference>
<dbReference type="EMBL" id="SPRC01000023">
    <property type="protein sequence ID" value="TIB78909.1"/>
    <property type="molecule type" value="Genomic_DNA"/>
</dbReference>
<evidence type="ECO:0000313" key="8">
    <source>
        <dbReference type="Proteomes" id="UP000305647"/>
    </source>
</evidence>
<name>A0A4T0QXD4_9BASI</name>
<dbReference type="AlphaFoldDB" id="A0A4T0QXD4"/>
<evidence type="ECO:0000259" key="2">
    <source>
        <dbReference type="SMART" id="SM00257"/>
    </source>
</evidence>
<dbReference type="Proteomes" id="UP000305362">
    <property type="component" value="Unassembled WGS sequence"/>
</dbReference>
<reference evidence="7 8" key="1">
    <citation type="submission" date="2019-03" db="EMBL/GenBank/DDBJ databases">
        <title>Sequencing 25 genomes of Wallemia mellicola.</title>
        <authorList>
            <person name="Gostincar C."/>
        </authorList>
    </citation>
    <scope>NUCLEOTIDE SEQUENCE [LARGE SCALE GENOMIC DNA]</scope>
    <source>
        <strain evidence="5 9">EXF-1274</strain>
        <strain evidence="6 7">EXF-1277</strain>
        <strain evidence="3 10">EXF-6152</strain>
        <strain evidence="4 8">EXF-8738</strain>
    </source>
</reference>
<evidence type="ECO:0000313" key="5">
    <source>
        <dbReference type="EMBL" id="TIC66669.1"/>
    </source>
</evidence>
<feature type="transmembrane region" description="Helical" evidence="1">
    <location>
        <begin position="90"/>
        <end position="109"/>
    </location>
</feature>
<dbReference type="EMBL" id="SPRW01000015">
    <property type="protein sequence ID" value="TIC66669.1"/>
    <property type="molecule type" value="Genomic_DNA"/>
</dbReference>
<dbReference type="Pfam" id="PF01476">
    <property type="entry name" value="LysM"/>
    <property type="match status" value="1"/>
</dbReference>
<dbReference type="Proteomes" id="UP000309601">
    <property type="component" value="Unassembled WGS sequence"/>
</dbReference>